<reference evidence="9 10" key="2">
    <citation type="journal article" date="2016" name="Int. J. Syst. Evol. Microbiol.">
        <title>Pyrococcus kukulkanii sp. nov., a hyperthermophilic, piezophilic archaeon isolated from a deep-sea hydrothermal vent.</title>
        <authorList>
            <person name="Callac N."/>
            <person name="Oger P."/>
            <person name="Lesongeur F."/>
            <person name="Rattray J.E."/>
            <person name="Vannier P."/>
            <person name="Michoud G."/>
            <person name="Beauverger M."/>
            <person name="Gayet N."/>
            <person name="Rouxel O."/>
            <person name="Jebbar M."/>
            <person name="Godfroy A."/>
        </authorList>
    </citation>
    <scope>NUCLEOTIDE SEQUENCE [LARGE SCALE GENOMIC DNA]</scope>
    <source>
        <strain evidence="9 10">NCB100</strain>
    </source>
</reference>
<dbReference type="PROSITE" id="PS00171">
    <property type="entry name" value="TIM_1"/>
    <property type="match status" value="1"/>
</dbReference>
<accession>A0A127BAN3</accession>
<dbReference type="FunFam" id="3.20.20.70:FF:000223">
    <property type="entry name" value="Triosephosphate isomerase"/>
    <property type="match status" value="1"/>
</dbReference>
<proteinExistence type="inferred from homology"/>
<dbReference type="EC" id="5.3.1.1" evidence="7 8"/>
<comment type="pathway">
    <text evidence="7 8">Carbohydrate degradation; glycolysis; D-glyceraldehyde 3-phosphate from glycerone phosphate: step 1/1.</text>
</comment>
<organism evidence="9 10">
    <name type="scientific">Pyrococcus kukulkanii</name>
    <dbReference type="NCBI Taxonomy" id="1609559"/>
    <lineage>
        <taxon>Archaea</taxon>
        <taxon>Methanobacteriati</taxon>
        <taxon>Methanobacteriota</taxon>
        <taxon>Thermococci</taxon>
        <taxon>Thermococcales</taxon>
        <taxon>Thermococcaceae</taxon>
        <taxon>Pyrococcus</taxon>
    </lineage>
</organism>
<sequence length="229" mass="23990">MAKLEEPIIAVNFKTYIEATGKRALEIAKAAEKVYKETGVTIVVAPQLADLRMIAEAVEIPVFAQHIDPIKPGSHTGHVLPEAVKEAGAVGTLLNHSENRMILADLEAAIRRAEEVGLITMVCSNNPAVSAAVAALNPDYVAVEPPELIGTGIPVSKAKPEVITNTVELVKKVNPDVKVLCGAGISTGEDVKKAIELGTVGVLLASGVTKAKDPEKAIRDLVSGIIGKD</sequence>
<comment type="function">
    <text evidence="7">Involved in the gluconeogenesis. Catalyzes stereospecifically the conversion of dihydroxyacetone phosphate (DHAP) to D-glyceraldehyde-3-phosphate (G3P).</text>
</comment>
<dbReference type="InterPro" id="IPR000652">
    <property type="entry name" value="Triosephosphate_isomerase"/>
</dbReference>
<feature type="binding site" evidence="7">
    <location>
        <position position="149"/>
    </location>
    <ligand>
        <name>substrate</name>
    </ligand>
</feature>
<evidence type="ECO:0000256" key="7">
    <source>
        <dbReference type="HAMAP-Rule" id="MF_00147"/>
    </source>
</evidence>
<evidence type="ECO:0000313" key="10">
    <source>
        <dbReference type="Proteomes" id="UP000070587"/>
    </source>
</evidence>
<dbReference type="EMBL" id="CP010835">
    <property type="protein sequence ID" value="AMM54307.1"/>
    <property type="molecule type" value="Genomic_DNA"/>
</dbReference>
<evidence type="ECO:0000256" key="1">
    <source>
        <dbReference type="ARBA" id="ARBA00019397"/>
    </source>
</evidence>
<evidence type="ECO:0000313" key="9">
    <source>
        <dbReference type="EMBL" id="AMM54307.1"/>
    </source>
</evidence>
<evidence type="ECO:0000256" key="8">
    <source>
        <dbReference type="RuleBase" id="RU363013"/>
    </source>
</evidence>
<dbReference type="KEGG" id="pyc:TQ32_07320"/>
<evidence type="ECO:0000256" key="6">
    <source>
        <dbReference type="ARBA" id="ARBA00044762"/>
    </source>
</evidence>
<keyword evidence="3 7" id="KW-0963">Cytoplasm</keyword>
<comment type="similarity">
    <text evidence="7 8">Belongs to the triosephosphate isomerase family.</text>
</comment>
<dbReference type="HAMAP" id="MF_00147_A">
    <property type="entry name" value="TIM_A"/>
    <property type="match status" value="1"/>
</dbReference>
<dbReference type="GO" id="GO:0006094">
    <property type="term" value="P:gluconeogenesis"/>
    <property type="evidence" value="ECO:0007669"/>
    <property type="project" value="UniProtKB-UniRule"/>
</dbReference>
<reference evidence="10" key="1">
    <citation type="submission" date="2015-02" db="EMBL/GenBank/DDBJ databases">
        <title>Pyrococcus kukulkanii sp. nov., a novel hyperthermophilic archaeon isolated from a deep-sea hydrothermal vent at the Guaymas Basin.</title>
        <authorList>
            <person name="Oger P.M."/>
            <person name="Callac N."/>
            <person name="Jebbar M."/>
            <person name="Godfroy A."/>
        </authorList>
    </citation>
    <scope>NUCLEOTIDE SEQUENCE [LARGE SCALE GENOMIC DNA]</scope>
    <source>
        <strain evidence="10">NCB100</strain>
    </source>
</reference>
<dbReference type="UniPathway" id="UPA00109">
    <property type="reaction ID" value="UER00189"/>
</dbReference>
<dbReference type="Gene3D" id="3.20.20.70">
    <property type="entry name" value="Aldolase class I"/>
    <property type="match status" value="1"/>
</dbReference>
<dbReference type="SUPFAM" id="SSF51351">
    <property type="entry name" value="Triosephosphate isomerase (TIM)"/>
    <property type="match status" value="1"/>
</dbReference>
<evidence type="ECO:0000256" key="4">
    <source>
        <dbReference type="ARBA" id="ARBA00023152"/>
    </source>
</evidence>
<dbReference type="PANTHER" id="PTHR21139:SF42">
    <property type="entry name" value="TRIOSEPHOSPHATE ISOMERASE"/>
    <property type="match status" value="1"/>
</dbReference>
<dbReference type="STRING" id="1609559.TQ32_07320"/>
<dbReference type="RefSeq" id="WP_068322946.1">
    <property type="nucleotide sequence ID" value="NZ_CP010835.1"/>
</dbReference>
<dbReference type="NCBIfam" id="TIGR00419">
    <property type="entry name" value="tim"/>
    <property type="match status" value="1"/>
</dbReference>
<dbReference type="GeneID" id="28491634"/>
<dbReference type="OrthoDB" id="9465at2157"/>
<feature type="active site" description="Proton acceptor" evidence="7">
    <location>
        <position position="144"/>
    </location>
</feature>
<feature type="binding site" evidence="7">
    <location>
        <begin position="205"/>
        <end position="206"/>
    </location>
    <ligand>
        <name>substrate</name>
    </ligand>
</feature>
<dbReference type="GO" id="GO:0006096">
    <property type="term" value="P:glycolytic process"/>
    <property type="evidence" value="ECO:0007669"/>
    <property type="project" value="UniProtKB-UniRule"/>
</dbReference>
<dbReference type="GO" id="GO:0046166">
    <property type="term" value="P:glyceraldehyde-3-phosphate biosynthetic process"/>
    <property type="evidence" value="ECO:0007669"/>
    <property type="project" value="TreeGrafter"/>
</dbReference>
<keyword evidence="4 7" id="KW-0324">Glycolysis</keyword>
<comment type="subcellular location">
    <subcellularLocation>
        <location evidence="7 8">Cytoplasm</location>
    </subcellularLocation>
</comment>
<name>A0A127BAN3_9EURY</name>
<comment type="pathway">
    <text evidence="7 8">Carbohydrate biosynthesis; gluconeogenesis.</text>
</comment>
<evidence type="ECO:0000256" key="2">
    <source>
        <dbReference type="ARBA" id="ARBA00022432"/>
    </source>
</evidence>
<dbReference type="Proteomes" id="UP000070587">
    <property type="component" value="Chromosome"/>
</dbReference>
<dbReference type="AlphaFoldDB" id="A0A127BAN3"/>
<dbReference type="GO" id="GO:0019563">
    <property type="term" value="P:glycerol catabolic process"/>
    <property type="evidence" value="ECO:0007669"/>
    <property type="project" value="TreeGrafter"/>
</dbReference>
<comment type="subunit">
    <text evidence="6 7">Homotetramer; dimer of dimers.</text>
</comment>
<feature type="binding site" evidence="7">
    <location>
        <begin position="12"/>
        <end position="14"/>
    </location>
    <ligand>
        <name>substrate</name>
    </ligand>
</feature>
<feature type="binding site" evidence="7">
    <location>
        <position position="184"/>
    </location>
    <ligand>
        <name>substrate</name>
    </ligand>
</feature>
<dbReference type="PROSITE" id="PS51440">
    <property type="entry name" value="TIM_2"/>
    <property type="match status" value="1"/>
</dbReference>
<dbReference type="InterPro" id="IPR020861">
    <property type="entry name" value="Triosephosphate_isomerase_AS"/>
</dbReference>
<dbReference type="PATRIC" id="fig|1609559.3.peg.1535"/>
<comment type="catalytic activity">
    <reaction evidence="7 8">
        <text>D-glyceraldehyde 3-phosphate = dihydroxyacetone phosphate</text>
        <dbReference type="Rhea" id="RHEA:18585"/>
        <dbReference type="ChEBI" id="CHEBI:57642"/>
        <dbReference type="ChEBI" id="CHEBI:59776"/>
        <dbReference type="EC" id="5.3.1.1"/>
    </reaction>
</comment>
<dbReference type="CDD" id="cd00311">
    <property type="entry name" value="TIM"/>
    <property type="match status" value="1"/>
</dbReference>
<keyword evidence="2 7" id="KW-0312">Gluconeogenesis</keyword>
<dbReference type="NCBIfam" id="NF003302">
    <property type="entry name" value="PRK04302.1"/>
    <property type="match status" value="1"/>
</dbReference>
<dbReference type="InterPro" id="IPR022891">
    <property type="entry name" value="Triosephosphate_isomerase_arc"/>
</dbReference>
<dbReference type="InterPro" id="IPR035990">
    <property type="entry name" value="TIM_sf"/>
</dbReference>
<dbReference type="InterPro" id="IPR013785">
    <property type="entry name" value="Aldolase_TIM"/>
</dbReference>
<dbReference type="UniPathway" id="UPA00138"/>
<dbReference type="GO" id="GO:0004807">
    <property type="term" value="F:triose-phosphate isomerase activity"/>
    <property type="evidence" value="ECO:0007669"/>
    <property type="project" value="UniProtKB-UniRule"/>
</dbReference>
<evidence type="ECO:0000256" key="5">
    <source>
        <dbReference type="ARBA" id="ARBA00023235"/>
    </source>
</evidence>
<protein>
    <recommendedName>
        <fullName evidence="1 7">Triosephosphate isomerase</fullName>
        <shortName evidence="7">TIM</shortName>
        <shortName evidence="7">TPI</shortName>
        <ecNumber evidence="7 8">5.3.1.1</ecNumber>
    </recommendedName>
    <alternativeName>
        <fullName evidence="7">Triose-phosphate isomerase</fullName>
    </alternativeName>
</protein>
<evidence type="ECO:0000256" key="3">
    <source>
        <dbReference type="ARBA" id="ARBA00022490"/>
    </source>
</evidence>
<gene>
    <name evidence="7" type="primary">tpiA</name>
    <name evidence="9" type="ORF">TQ32_07320</name>
</gene>
<dbReference type="PANTHER" id="PTHR21139">
    <property type="entry name" value="TRIOSEPHOSPHATE ISOMERASE"/>
    <property type="match status" value="1"/>
</dbReference>
<feature type="active site" description="Electrophile" evidence="7">
    <location>
        <position position="96"/>
    </location>
</feature>
<dbReference type="GO" id="GO:0005829">
    <property type="term" value="C:cytosol"/>
    <property type="evidence" value="ECO:0007669"/>
    <property type="project" value="TreeGrafter"/>
</dbReference>
<dbReference type="Pfam" id="PF00121">
    <property type="entry name" value="TIM"/>
    <property type="match status" value="1"/>
</dbReference>
<keyword evidence="5 7" id="KW-0413">Isomerase</keyword>